<dbReference type="PANTHER" id="PTHR36454:SF1">
    <property type="entry name" value="DUF1015 DOMAIN-CONTAINING PROTEIN"/>
    <property type="match status" value="1"/>
</dbReference>
<organism evidence="1 2">
    <name type="scientific">Planctopirus hydrillae</name>
    <dbReference type="NCBI Taxonomy" id="1841610"/>
    <lineage>
        <taxon>Bacteria</taxon>
        <taxon>Pseudomonadati</taxon>
        <taxon>Planctomycetota</taxon>
        <taxon>Planctomycetia</taxon>
        <taxon>Planctomycetales</taxon>
        <taxon>Planctomycetaceae</taxon>
        <taxon>Planctopirus</taxon>
    </lineage>
</organism>
<gene>
    <name evidence="1" type="ORF">A6X21_11320</name>
</gene>
<dbReference type="Proteomes" id="UP000094828">
    <property type="component" value="Unassembled WGS sequence"/>
</dbReference>
<keyword evidence="2" id="KW-1185">Reference proteome</keyword>
<protein>
    <recommendedName>
        <fullName evidence="3">Phosphatase</fullName>
    </recommendedName>
</protein>
<dbReference type="InterPro" id="IPR008323">
    <property type="entry name" value="UCP033563"/>
</dbReference>
<dbReference type="Pfam" id="PF06245">
    <property type="entry name" value="DUF1015"/>
    <property type="match status" value="1"/>
</dbReference>
<dbReference type="PANTHER" id="PTHR36454">
    <property type="entry name" value="LMO2823 PROTEIN"/>
    <property type="match status" value="1"/>
</dbReference>
<evidence type="ECO:0000313" key="2">
    <source>
        <dbReference type="Proteomes" id="UP000094828"/>
    </source>
</evidence>
<dbReference type="AlphaFoldDB" id="A0A1C3E6G5"/>
<dbReference type="EMBL" id="LYDR01000151">
    <property type="protein sequence ID" value="ODA28826.1"/>
    <property type="molecule type" value="Genomic_DNA"/>
</dbReference>
<comment type="caution">
    <text evidence="1">The sequence shown here is derived from an EMBL/GenBank/DDBJ whole genome shotgun (WGS) entry which is preliminary data.</text>
</comment>
<evidence type="ECO:0000313" key="1">
    <source>
        <dbReference type="EMBL" id="ODA28826.1"/>
    </source>
</evidence>
<dbReference type="PIRSF" id="PIRSF033563">
    <property type="entry name" value="UCP033563"/>
    <property type="match status" value="1"/>
</dbReference>
<proteinExistence type="predicted"/>
<sequence>MVDVSPFCGWRYQLGQVGDLADVTAPPYDVIGPEELIQFRQKHSANIVHLILPESLPDDPVPDERYQRAAALLAQFKLDGILARDHADAYYVYHQTFEIAGERYVRKGFLGRLKLSPFGAGQVFPHERTLAAPKADRLKLFRAVKTNLSPIFGLYEDPAGEIEQVLTTALAGQTGVQLIDEQRVLHQLWPITDPQVMSKVTSLMKSRPVVIADGHHRYETALAYRDELVATGTITNELHAANSVMCMFVASEDDGLIVLPTHRIVKNWQGLTAQQIGMALTPVFEVDVVGSHATAAQDAWDLAQSCGNGCALALGTSADSTWVVAELKDMASMRLASPGKSAEWCQLPVSVLHQLVLPRLAPLVHLREEADLEYVHEDQTAARSIEEKTAGLAVLVPATSVTQVEMIAQGGEVLPPKSTYFYPKLRSGMVLNPLT</sequence>
<reference evidence="1 2" key="1">
    <citation type="submission" date="2016-05" db="EMBL/GenBank/DDBJ databases">
        <title>Genomic and physiological characterization of Planctopirus sp. isolated from fresh water lake.</title>
        <authorList>
            <person name="Subhash Y."/>
            <person name="Ramana C."/>
        </authorList>
    </citation>
    <scope>NUCLEOTIDE SEQUENCE [LARGE SCALE GENOMIC DNA]</scope>
    <source>
        <strain evidence="1 2">JC280</strain>
    </source>
</reference>
<evidence type="ECO:0008006" key="3">
    <source>
        <dbReference type="Google" id="ProtNLM"/>
    </source>
</evidence>
<accession>A0A1C3E6G5</accession>
<name>A0A1C3E6G5_9PLAN</name>